<dbReference type="InterPro" id="IPR011249">
    <property type="entry name" value="Metalloenz_LuxS/M16"/>
</dbReference>
<comment type="cofactor">
    <cofactor evidence="1">
        <name>Zn(2+)</name>
        <dbReference type="ChEBI" id="CHEBI:29105"/>
    </cofactor>
</comment>
<dbReference type="Pfam" id="PF00675">
    <property type="entry name" value="Peptidase_M16"/>
    <property type="match status" value="2"/>
</dbReference>
<dbReference type="GO" id="GO:0046872">
    <property type="term" value="F:metal ion binding"/>
    <property type="evidence" value="ECO:0007669"/>
    <property type="project" value="InterPro"/>
</dbReference>
<dbReference type="InterPro" id="IPR050361">
    <property type="entry name" value="MPP/UQCRC_Complex"/>
</dbReference>
<gene>
    <name evidence="6" type="ORF">UC8_40550</name>
</gene>
<proteinExistence type="inferred from homology"/>
<dbReference type="Proteomes" id="UP000325286">
    <property type="component" value="Chromosome"/>
</dbReference>
<accession>A0A5B9QY41</accession>
<name>A0A5B9QY41_9BACT</name>
<sequence length="957" mass="107221">MFWLLGVARVAGAIQSQAPVNSIAPNIMETVMVRRVSCRQRCYPGRLSKAFLLIAAVFLTTPNLDAQEEPMKVTQIEGITEYRLENGVRVLLFPDPSKDLVTVNMTVFVGSRHEGYGEAGMAHLLEHMLFKGTPTHPQVPKALQDRSAKFNGTTSTDRTNYYETLPASDDNLDFALGLEADRLVNSFVRGEDLASEMTVVRNEFERNENSPVGVLMQRMQSAAYEWHNYGKTTIGNRSDIEQVPIVRLRRFYRKFYRPDNTMVIIAGKFDADTALELVQKHFGPLKAPDTPIDGTYTTEPPQDGERTVVLRRVGDVPWIGSTYHIPAAAHEDFVAMKALVYVLADEPSGRLYKQLVEPGLASVVYARASAYHDPGLFMGLIQVPVDASIEQVRSELIRIIEEDLVTNPITDQEVERAKQQILKARELEAANSDAIAVALSNWAAQGDWRLYFLYRDRIENLTTEQVQAAAEKYFVRNNRTVGLYIPSDETQRIDIPPTPSTASLLADYKGREAIEAGETFEPTPANIEARTDRGELPGGMRYALLPKKTRGGGVSLLVSLRFGTEQTLVKRRAAAELLGILMARGSEQLSYQQLQDELTRLRADLQVSSTPGLLQVQVNTKSQFVPEVLDLLEKVLRSPRLSGEELEVIRRQVVTSLEASQNEPQALAPRRVRRLLAPYDSDNIRYVQTLEEELQMYKDVQIEEIQQLYEDFVGNQAGEVVMVGDFDAELAKQRWTEILDDWTAKNEYVRFGRPAHPEIDGQVDLIETPDKSNAMLFAQQQYKLTDDDPQYAPLLIGNFILGGGSLSSRLADRVRQTEGLSYTIRSILSGRKRDVRTDFTLYAITNPQNKDKLLEVIRDEIETLLAEGVGKDELDRAKKAYLGSQRVQRSDDGNVAALLLKSMFNERTMQHHADLDAKVEALTVDEVNAALRKFIDVDQLVIAAAGDFAALEAEVAP</sequence>
<dbReference type="GO" id="GO:0004222">
    <property type="term" value="F:metalloendopeptidase activity"/>
    <property type="evidence" value="ECO:0007669"/>
    <property type="project" value="InterPro"/>
</dbReference>
<dbReference type="InterPro" id="IPR011765">
    <property type="entry name" value="Pept_M16_N"/>
</dbReference>
<evidence type="ECO:0000256" key="1">
    <source>
        <dbReference type="ARBA" id="ARBA00001947"/>
    </source>
</evidence>
<feature type="domain" description="Peptidase M16 C-terminal" evidence="5">
    <location>
        <begin position="247"/>
        <end position="420"/>
    </location>
</feature>
<feature type="domain" description="Peptidase M16 N-terminal" evidence="4">
    <location>
        <begin position="575"/>
        <end position="672"/>
    </location>
</feature>
<evidence type="ECO:0000313" key="6">
    <source>
        <dbReference type="EMBL" id="QEG42026.1"/>
    </source>
</evidence>
<dbReference type="PANTHER" id="PTHR11851:SF49">
    <property type="entry name" value="MITOCHONDRIAL-PROCESSING PEPTIDASE SUBUNIT ALPHA"/>
    <property type="match status" value="1"/>
</dbReference>
<evidence type="ECO:0000313" key="7">
    <source>
        <dbReference type="Proteomes" id="UP000325286"/>
    </source>
</evidence>
<comment type="similarity">
    <text evidence="2 3">Belongs to the peptidase M16 family.</text>
</comment>
<evidence type="ECO:0000259" key="4">
    <source>
        <dbReference type="Pfam" id="PF00675"/>
    </source>
</evidence>
<dbReference type="PANTHER" id="PTHR11851">
    <property type="entry name" value="METALLOPROTEASE"/>
    <property type="match status" value="1"/>
</dbReference>
<dbReference type="PROSITE" id="PS00143">
    <property type="entry name" value="INSULINASE"/>
    <property type="match status" value="1"/>
</dbReference>
<evidence type="ECO:0000256" key="3">
    <source>
        <dbReference type="RuleBase" id="RU004447"/>
    </source>
</evidence>
<feature type="domain" description="Peptidase M16 N-terminal" evidence="4">
    <location>
        <begin position="89"/>
        <end position="235"/>
    </location>
</feature>
<dbReference type="KEGG" id="rul:UC8_40550"/>
<reference evidence="6 7" key="1">
    <citation type="submission" date="2019-08" db="EMBL/GenBank/DDBJ databases">
        <title>Deep-cultivation of Planctomycetes and their phenomic and genomic characterization uncovers novel biology.</title>
        <authorList>
            <person name="Wiegand S."/>
            <person name="Jogler M."/>
            <person name="Boedeker C."/>
            <person name="Pinto D."/>
            <person name="Vollmers J."/>
            <person name="Rivas-Marin E."/>
            <person name="Kohn T."/>
            <person name="Peeters S.H."/>
            <person name="Heuer A."/>
            <person name="Rast P."/>
            <person name="Oberbeckmann S."/>
            <person name="Bunk B."/>
            <person name="Jeske O."/>
            <person name="Meyerdierks A."/>
            <person name="Storesund J.E."/>
            <person name="Kallscheuer N."/>
            <person name="Luecker S."/>
            <person name="Lage O.M."/>
            <person name="Pohl T."/>
            <person name="Merkel B.J."/>
            <person name="Hornburger P."/>
            <person name="Mueller R.-W."/>
            <person name="Bruemmer F."/>
            <person name="Labrenz M."/>
            <person name="Spormann A.M."/>
            <person name="Op den Camp H."/>
            <person name="Overmann J."/>
            <person name="Amann R."/>
            <person name="Jetten M.S.M."/>
            <person name="Mascher T."/>
            <person name="Medema M.H."/>
            <person name="Devos D.P."/>
            <person name="Kaster A.-K."/>
            <person name="Ovreas L."/>
            <person name="Rohde M."/>
            <person name="Galperin M.Y."/>
            <person name="Jogler C."/>
        </authorList>
    </citation>
    <scope>NUCLEOTIDE SEQUENCE [LARGE SCALE GENOMIC DNA]</scope>
    <source>
        <strain evidence="6 7">UC8</strain>
    </source>
</reference>
<dbReference type="GO" id="GO:0006508">
    <property type="term" value="P:proteolysis"/>
    <property type="evidence" value="ECO:0007669"/>
    <property type="project" value="InterPro"/>
</dbReference>
<dbReference type="InterPro" id="IPR001431">
    <property type="entry name" value="Pept_M16_Zn_BS"/>
</dbReference>
<dbReference type="Pfam" id="PF05193">
    <property type="entry name" value="Peptidase_M16_C"/>
    <property type="match status" value="2"/>
</dbReference>
<dbReference type="SUPFAM" id="SSF63411">
    <property type="entry name" value="LuxS/MPP-like metallohydrolase"/>
    <property type="match status" value="4"/>
</dbReference>
<dbReference type="AlphaFoldDB" id="A0A5B9QY41"/>
<dbReference type="Gene3D" id="3.30.830.10">
    <property type="entry name" value="Metalloenzyme, LuxS/M16 peptidase-like"/>
    <property type="match status" value="4"/>
</dbReference>
<keyword evidence="7" id="KW-1185">Reference proteome</keyword>
<protein>
    <submittedName>
        <fullName evidence="6">Peptidase M16 inactive domain protein</fullName>
    </submittedName>
</protein>
<dbReference type="InterPro" id="IPR007863">
    <property type="entry name" value="Peptidase_M16_C"/>
</dbReference>
<evidence type="ECO:0000259" key="5">
    <source>
        <dbReference type="Pfam" id="PF05193"/>
    </source>
</evidence>
<evidence type="ECO:0000256" key="2">
    <source>
        <dbReference type="ARBA" id="ARBA00007261"/>
    </source>
</evidence>
<dbReference type="EMBL" id="CP042914">
    <property type="protein sequence ID" value="QEG42026.1"/>
    <property type="molecule type" value="Genomic_DNA"/>
</dbReference>
<feature type="domain" description="Peptidase M16 C-terminal" evidence="5">
    <location>
        <begin position="700"/>
        <end position="880"/>
    </location>
</feature>
<organism evidence="6 7">
    <name type="scientific">Roseimaritima ulvae</name>
    <dbReference type="NCBI Taxonomy" id="980254"/>
    <lineage>
        <taxon>Bacteria</taxon>
        <taxon>Pseudomonadati</taxon>
        <taxon>Planctomycetota</taxon>
        <taxon>Planctomycetia</taxon>
        <taxon>Pirellulales</taxon>
        <taxon>Pirellulaceae</taxon>
        <taxon>Roseimaritima</taxon>
    </lineage>
</organism>